<accession>B7J9R6</accession>
<protein>
    <submittedName>
        <fullName evidence="2">Uncharacterized protein</fullName>
    </submittedName>
</protein>
<dbReference type="EMBL" id="CP001219">
    <property type="protein sequence ID" value="ACK79531.1"/>
    <property type="molecule type" value="Genomic_DNA"/>
</dbReference>
<organism evidence="2 3">
    <name type="scientific">Acidithiobacillus ferrooxidans (strain ATCC 23270 / DSM 14882 / CIP 104768 / NCIMB 8455)</name>
    <name type="common">Ferrobacillus ferrooxidans (strain ATCC 23270)</name>
    <dbReference type="NCBI Taxonomy" id="243159"/>
    <lineage>
        <taxon>Bacteria</taxon>
        <taxon>Pseudomonadati</taxon>
        <taxon>Pseudomonadota</taxon>
        <taxon>Acidithiobacillia</taxon>
        <taxon>Acidithiobacillales</taxon>
        <taxon>Acidithiobacillaceae</taxon>
        <taxon>Acidithiobacillus</taxon>
    </lineage>
</organism>
<proteinExistence type="predicted"/>
<dbReference type="KEGG" id="afr:AFE_2943"/>
<keyword evidence="1" id="KW-0472">Membrane</keyword>
<dbReference type="PaxDb" id="243159-AFE_2943"/>
<keyword evidence="3" id="KW-1185">Reference proteome</keyword>
<keyword evidence="1" id="KW-1133">Transmembrane helix</keyword>
<dbReference type="AlphaFoldDB" id="B7J9R6"/>
<evidence type="ECO:0000256" key="1">
    <source>
        <dbReference type="SAM" id="Phobius"/>
    </source>
</evidence>
<reference evidence="2 3" key="1">
    <citation type="journal article" date="2008" name="BMC Genomics">
        <title>Acidithiobacillus ferrooxidans metabolism: from genome sequence to industrial applications.</title>
        <authorList>
            <person name="Valdes J."/>
            <person name="Pedroso I."/>
            <person name="Quatrini R."/>
            <person name="Dodson R.J."/>
            <person name="Tettelin H."/>
            <person name="Blake R.II."/>
            <person name="Eisen J.A."/>
            <person name="Holmes D.S."/>
        </authorList>
    </citation>
    <scope>NUCLEOTIDE SEQUENCE [LARGE SCALE GENOMIC DNA]</scope>
    <source>
        <strain evidence="3">ATCC 23270 / DSM 14882 / CIP 104768 / NCIMB 8455</strain>
    </source>
</reference>
<evidence type="ECO:0000313" key="3">
    <source>
        <dbReference type="Proteomes" id="UP000001362"/>
    </source>
</evidence>
<gene>
    <name evidence="2" type="ordered locus">AFE_2943</name>
</gene>
<keyword evidence="1" id="KW-0812">Transmembrane</keyword>
<feature type="transmembrane region" description="Helical" evidence="1">
    <location>
        <begin position="21"/>
        <end position="41"/>
    </location>
</feature>
<sequence>MIGTVIIPMPVFLPPIFPVPLVIPVSALIPIPVVVLPWAIVSRILRIVMISIIPVVSKSILGNGKRQPEDDQRHHGQFFSHMIPPIPKIYVNNI</sequence>
<name>B7J9R6_ACIF2</name>
<dbReference type="Proteomes" id="UP000001362">
    <property type="component" value="Chromosome"/>
</dbReference>
<dbReference type="HOGENOM" id="CLU_2379660_0_0_6"/>
<evidence type="ECO:0000313" key="2">
    <source>
        <dbReference type="EMBL" id="ACK79531.1"/>
    </source>
</evidence>